<dbReference type="GO" id="GO:0000977">
    <property type="term" value="F:RNA polymerase II transcription regulatory region sequence-specific DNA binding"/>
    <property type="evidence" value="ECO:0007669"/>
    <property type="project" value="TreeGrafter"/>
</dbReference>
<dbReference type="InterPro" id="IPR036236">
    <property type="entry name" value="Znf_C2H2_sf"/>
</dbReference>
<dbReference type="InterPro" id="IPR013087">
    <property type="entry name" value="Znf_C2H2_type"/>
</dbReference>
<dbReference type="PANTHER" id="PTHR24379">
    <property type="entry name" value="KRAB AND ZINC FINGER DOMAIN-CONTAINING"/>
    <property type="match status" value="1"/>
</dbReference>
<dbReference type="GO" id="GO:0008270">
    <property type="term" value="F:zinc ion binding"/>
    <property type="evidence" value="ECO:0007669"/>
    <property type="project" value="UniProtKB-KW"/>
</dbReference>
<sequence length="417" mass="48806">MDLDNVFDLEEMLPVASITKSGTVFVEQKVALEPGPEIEQEPDLEPDPIVIDSDSEPETKDPSATFVQKVNLDDANLRTLTVPEIPTDLLQLDTLHRCFVCKSRFRSVDPMRHHLKLHARTVCATCGERFYTIPERNWHMRAIHGDDFEFRKQLGAMYFCRICAVVGFLSMEDACEHLCACHDEFLTIVLPEREAEVIEEDGSKTEEPQTYRVCAEELTDPGSWQYYCEPCDVFITGVKFNAEHNEYHRKSRKEPKKPIFDCPKCLDNPQFKNMDEYSEHVKKHALQKIHNARFYCLLCTKRFDSDSGIKRHIYEKHVRPNAQIIPCPYCPEMFTHLKPLADHKWYFHRVRPGFRCESCGEQFSSNSARVRHRREVHRNDLDYQKRLCRHCDQLFVTIKELNEHIADKHKLVVHRAN</sequence>
<dbReference type="GO" id="GO:0000981">
    <property type="term" value="F:DNA-binding transcription factor activity, RNA polymerase II-specific"/>
    <property type="evidence" value="ECO:0007669"/>
    <property type="project" value="TreeGrafter"/>
</dbReference>
<feature type="compositionally biased region" description="Acidic residues" evidence="6">
    <location>
        <begin position="36"/>
        <end position="46"/>
    </location>
</feature>
<dbReference type="Gene3D" id="3.30.160.60">
    <property type="entry name" value="Classic Zinc Finger"/>
    <property type="match status" value="2"/>
</dbReference>
<evidence type="ECO:0000256" key="1">
    <source>
        <dbReference type="ARBA" id="ARBA00022723"/>
    </source>
</evidence>
<dbReference type="PROSITE" id="PS00028">
    <property type="entry name" value="ZINC_FINGER_C2H2_1"/>
    <property type="match status" value="4"/>
</dbReference>
<name>A0A1Q3EXY3_CULTA</name>
<keyword evidence="2" id="KW-0677">Repeat</keyword>
<evidence type="ECO:0000259" key="7">
    <source>
        <dbReference type="PROSITE" id="PS50157"/>
    </source>
</evidence>
<feature type="region of interest" description="Disordered" evidence="6">
    <location>
        <begin position="35"/>
        <end position="62"/>
    </location>
</feature>
<protein>
    <recommendedName>
        <fullName evidence="7">C2H2-type domain-containing protein</fullName>
    </recommendedName>
</protein>
<accession>A0A1Q3EXY3</accession>
<dbReference type="PROSITE" id="PS50157">
    <property type="entry name" value="ZINC_FINGER_C2H2_2"/>
    <property type="match status" value="2"/>
</dbReference>
<proteinExistence type="predicted"/>
<dbReference type="PANTHER" id="PTHR24379:SF127">
    <property type="entry name" value="BLOODY FINGERS-RELATED"/>
    <property type="match status" value="1"/>
</dbReference>
<evidence type="ECO:0000256" key="5">
    <source>
        <dbReference type="PROSITE-ProRule" id="PRU00042"/>
    </source>
</evidence>
<feature type="domain" description="C2H2-type" evidence="7">
    <location>
        <begin position="294"/>
        <end position="322"/>
    </location>
</feature>
<dbReference type="AlphaFoldDB" id="A0A1Q3EXY3"/>
<feature type="domain" description="C2H2-type" evidence="7">
    <location>
        <begin position="354"/>
        <end position="382"/>
    </location>
</feature>
<dbReference type="SMART" id="SM00355">
    <property type="entry name" value="ZnF_C2H2"/>
    <property type="match status" value="8"/>
</dbReference>
<dbReference type="EMBL" id="GFDL01014876">
    <property type="protein sequence ID" value="JAV20169.1"/>
    <property type="molecule type" value="Transcribed_RNA"/>
</dbReference>
<dbReference type="SUPFAM" id="SSF57667">
    <property type="entry name" value="beta-beta-alpha zinc fingers"/>
    <property type="match status" value="1"/>
</dbReference>
<evidence type="ECO:0000256" key="4">
    <source>
        <dbReference type="ARBA" id="ARBA00022833"/>
    </source>
</evidence>
<evidence type="ECO:0000313" key="8">
    <source>
        <dbReference type="EMBL" id="JAV20169.1"/>
    </source>
</evidence>
<evidence type="ECO:0000256" key="6">
    <source>
        <dbReference type="SAM" id="MobiDB-lite"/>
    </source>
</evidence>
<keyword evidence="4" id="KW-0862">Zinc</keyword>
<evidence type="ECO:0000256" key="3">
    <source>
        <dbReference type="ARBA" id="ARBA00022771"/>
    </source>
</evidence>
<evidence type="ECO:0000256" key="2">
    <source>
        <dbReference type="ARBA" id="ARBA00022737"/>
    </source>
</evidence>
<keyword evidence="1" id="KW-0479">Metal-binding</keyword>
<keyword evidence="3 5" id="KW-0863">Zinc-finger</keyword>
<organism evidence="8">
    <name type="scientific">Culex tarsalis</name>
    <name type="common">Encephalitis mosquito</name>
    <dbReference type="NCBI Taxonomy" id="7177"/>
    <lineage>
        <taxon>Eukaryota</taxon>
        <taxon>Metazoa</taxon>
        <taxon>Ecdysozoa</taxon>
        <taxon>Arthropoda</taxon>
        <taxon>Hexapoda</taxon>
        <taxon>Insecta</taxon>
        <taxon>Pterygota</taxon>
        <taxon>Neoptera</taxon>
        <taxon>Endopterygota</taxon>
        <taxon>Diptera</taxon>
        <taxon>Nematocera</taxon>
        <taxon>Culicoidea</taxon>
        <taxon>Culicidae</taxon>
        <taxon>Culicinae</taxon>
        <taxon>Culicini</taxon>
        <taxon>Culex</taxon>
        <taxon>Culex</taxon>
    </lineage>
</organism>
<dbReference type="GO" id="GO:0005634">
    <property type="term" value="C:nucleus"/>
    <property type="evidence" value="ECO:0007669"/>
    <property type="project" value="TreeGrafter"/>
</dbReference>
<reference evidence="8" key="1">
    <citation type="submission" date="2017-01" db="EMBL/GenBank/DDBJ databases">
        <title>A deep insight into the sialotranscriptome of adult male and female Cluex tarsalis mosquitoes.</title>
        <authorList>
            <person name="Ribeiro J.M."/>
            <person name="Moreira F."/>
            <person name="Bernard K.A."/>
            <person name="Calvo E."/>
        </authorList>
    </citation>
    <scope>NUCLEOTIDE SEQUENCE</scope>
    <source>
        <strain evidence="8">Kern County</strain>
        <tissue evidence="8">Salivary glands</tissue>
    </source>
</reference>
<dbReference type="Pfam" id="PF00096">
    <property type="entry name" value="zf-C2H2"/>
    <property type="match status" value="1"/>
</dbReference>